<name>A0ACC3AMG7_9EURO</name>
<evidence type="ECO:0000313" key="1">
    <source>
        <dbReference type="EMBL" id="KAK1138691.1"/>
    </source>
</evidence>
<sequence length="258" mass="29428">MGYRKPTLFHRIKSNIPLLNKSNVLVYEGISPDVEVPTAVNLAEDAVISALACRVNYNSASKELAVTACEPMHTLHQTWIKRELGRGLLSGFFLVKEWNTIDSTTAKSFNAFVAPYQASWRQPEYYLKPRHHVLPTLVVESGWEESYPSLIRDKDLWLIGGSPHANVVIVIEWSRSPRNRIRGRLEVYRRQSGLVQVESIFPEPSPRVAPQLTRLTRDELFDKAKSPHRDAEEKIIFSVDRLREAARNAFHNVGYIPA</sequence>
<keyword evidence="2" id="KW-1185">Reference proteome</keyword>
<evidence type="ECO:0000313" key="2">
    <source>
        <dbReference type="Proteomes" id="UP001177260"/>
    </source>
</evidence>
<protein>
    <submittedName>
        <fullName evidence="1">Uncharacterized protein</fullName>
    </submittedName>
</protein>
<organism evidence="1 2">
    <name type="scientific">Aspergillus melleus</name>
    <dbReference type="NCBI Taxonomy" id="138277"/>
    <lineage>
        <taxon>Eukaryota</taxon>
        <taxon>Fungi</taxon>
        <taxon>Dikarya</taxon>
        <taxon>Ascomycota</taxon>
        <taxon>Pezizomycotina</taxon>
        <taxon>Eurotiomycetes</taxon>
        <taxon>Eurotiomycetidae</taxon>
        <taxon>Eurotiales</taxon>
        <taxon>Aspergillaceae</taxon>
        <taxon>Aspergillus</taxon>
        <taxon>Aspergillus subgen. Circumdati</taxon>
    </lineage>
</organism>
<gene>
    <name evidence="1" type="ORF">N8T08_002082</name>
</gene>
<comment type="caution">
    <text evidence="1">The sequence shown here is derived from an EMBL/GenBank/DDBJ whole genome shotgun (WGS) entry which is preliminary data.</text>
</comment>
<proteinExistence type="predicted"/>
<dbReference type="Proteomes" id="UP001177260">
    <property type="component" value="Unassembled WGS sequence"/>
</dbReference>
<accession>A0ACC3AMG7</accession>
<reference evidence="1 2" key="1">
    <citation type="journal article" date="2023" name="ACS Omega">
        <title>Identification of the Neoaspergillic Acid Biosynthesis Gene Cluster by Establishing an In Vitro CRISPR-Ribonucleoprotein Genetic System in Aspergillus melleus.</title>
        <authorList>
            <person name="Yuan B."/>
            <person name="Grau M.F."/>
            <person name="Murata R.M."/>
            <person name="Torok T."/>
            <person name="Venkateswaran K."/>
            <person name="Stajich J.E."/>
            <person name="Wang C.C.C."/>
        </authorList>
    </citation>
    <scope>NUCLEOTIDE SEQUENCE [LARGE SCALE GENOMIC DNA]</scope>
    <source>
        <strain evidence="1 2">IMV 1140</strain>
    </source>
</reference>
<dbReference type="EMBL" id="JAOPJF010000134">
    <property type="protein sequence ID" value="KAK1138691.1"/>
    <property type="molecule type" value="Genomic_DNA"/>
</dbReference>